<organism evidence="1 2">
    <name type="scientific">Aquibacillus koreensis</name>
    <dbReference type="NCBI Taxonomy" id="279446"/>
    <lineage>
        <taxon>Bacteria</taxon>
        <taxon>Bacillati</taxon>
        <taxon>Bacillota</taxon>
        <taxon>Bacilli</taxon>
        <taxon>Bacillales</taxon>
        <taxon>Bacillaceae</taxon>
        <taxon>Aquibacillus</taxon>
    </lineage>
</organism>
<sequence length="148" mass="16655">MKLVSTANIEESVLRDFFEGKWDAFEDQQTLKAYGYFVEINEQYKAYFALAPVQASAYWLKSLYIKDGAPSSLPLAIIESSITLAREKKGAHVLIHSHQQALDALLEALQFENQSTPAFAEDIPELPAGKWWKTSVEKPVHVNANGFH</sequence>
<protein>
    <submittedName>
        <fullName evidence="1">Uncharacterized protein</fullName>
    </submittedName>
</protein>
<gene>
    <name evidence="1" type="ORF">NC661_10310</name>
</gene>
<dbReference type="AlphaFoldDB" id="A0A9X4AJT7"/>
<proteinExistence type="predicted"/>
<keyword evidence="2" id="KW-1185">Reference proteome</keyword>
<evidence type="ECO:0000313" key="1">
    <source>
        <dbReference type="EMBL" id="MDC3420760.1"/>
    </source>
</evidence>
<accession>A0A9X4AJT7</accession>
<reference evidence="1" key="1">
    <citation type="submission" date="2022-06" db="EMBL/GenBank/DDBJ databases">
        <title>Aquibacillus sp. a new bacterium isolated from soil saline samples.</title>
        <authorList>
            <person name="Galisteo C."/>
            <person name="De La Haba R."/>
            <person name="Sanchez-Porro C."/>
            <person name="Ventosa A."/>
        </authorList>
    </citation>
    <scope>NUCLEOTIDE SEQUENCE</scope>
    <source>
        <strain evidence="1">JCM 12387</strain>
    </source>
</reference>
<comment type="caution">
    <text evidence="1">The sequence shown here is derived from an EMBL/GenBank/DDBJ whole genome shotgun (WGS) entry which is preliminary data.</text>
</comment>
<dbReference type="Proteomes" id="UP001145072">
    <property type="component" value="Unassembled WGS sequence"/>
</dbReference>
<evidence type="ECO:0000313" key="2">
    <source>
        <dbReference type="Proteomes" id="UP001145072"/>
    </source>
</evidence>
<name>A0A9X4AJT7_9BACI</name>
<dbReference type="EMBL" id="JAMQJZ010000007">
    <property type="protein sequence ID" value="MDC3420760.1"/>
    <property type="molecule type" value="Genomic_DNA"/>
</dbReference>
<dbReference type="RefSeq" id="WP_259872483.1">
    <property type="nucleotide sequence ID" value="NZ_JAMQJZ010000007.1"/>
</dbReference>